<feature type="transmembrane region" description="Helical" evidence="9">
    <location>
        <begin position="121"/>
        <end position="138"/>
    </location>
</feature>
<name>A0A917EET8_9HYPH</name>
<dbReference type="CDD" id="cd06261">
    <property type="entry name" value="TM_PBP2"/>
    <property type="match status" value="1"/>
</dbReference>
<evidence type="ECO:0000313" key="11">
    <source>
        <dbReference type="EMBL" id="GGE25052.1"/>
    </source>
</evidence>
<dbReference type="Proteomes" id="UP000644699">
    <property type="component" value="Unassembled WGS sequence"/>
</dbReference>
<comment type="caution">
    <text evidence="11">The sequence shown here is derived from an EMBL/GenBank/DDBJ whole genome shotgun (WGS) entry which is preliminary data.</text>
</comment>
<evidence type="ECO:0000256" key="3">
    <source>
        <dbReference type="ARBA" id="ARBA00022448"/>
    </source>
</evidence>
<evidence type="ECO:0000256" key="9">
    <source>
        <dbReference type="RuleBase" id="RU363032"/>
    </source>
</evidence>
<feature type="transmembrane region" description="Helical" evidence="9">
    <location>
        <begin position="204"/>
        <end position="224"/>
    </location>
</feature>
<proteinExistence type="inferred from homology"/>
<evidence type="ECO:0000256" key="1">
    <source>
        <dbReference type="ARBA" id="ARBA00004429"/>
    </source>
</evidence>
<gene>
    <name evidence="11" type="ORF">GCM10011390_50610</name>
</gene>
<feature type="transmembrane region" description="Helical" evidence="9">
    <location>
        <begin position="170"/>
        <end position="192"/>
    </location>
</feature>
<dbReference type="EMBL" id="BMIQ01000016">
    <property type="protein sequence ID" value="GGE25052.1"/>
    <property type="molecule type" value="Genomic_DNA"/>
</dbReference>
<keyword evidence="5 9" id="KW-0812">Transmembrane</keyword>
<accession>A0A917EET8</accession>
<protein>
    <submittedName>
        <fullName evidence="11">ABC transporter permease</fullName>
    </submittedName>
</protein>
<dbReference type="GO" id="GO:0043190">
    <property type="term" value="C:ATP-binding cassette (ABC) transporter complex"/>
    <property type="evidence" value="ECO:0007669"/>
    <property type="project" value="InterPro"/>
</dbReference>
<reference evidence="11" key="2">
    <citation type="submission" date="2020-09" db="EMBL/GenBank/DDBJ databases">
        <authorList>
            <person name="Sun Q."/>
            <person name="Zhou Y."/>
        </authorList>
    </citation>
    <scope>NUCLEOTIDE SEQUENCE</scope>
    <source>
        <strain evidence="11">CGMCC 1.15367</strain>
    </source>
</reference>
<evidence type="ECO:0000256" key="2">
    <source>
        <dbReference type="ARBA" id="ARBA00010072"/>
    </source>
</evidence>
<dbReference type="InterPro" id="IPR000515">
    <property type="entry name" value="MetI-like"/>
</dbReference>
<keyword evidence="3 9" id="KW-0813">Transport</keyword>
<comment type="similarity">
    <text evidence="2">Belongs to the binding-protein-dependent transport system permease family. HisMQ subfamily.</text>
</comment>
<dbReference type="InterPro" id="IPR010065">
    <property type="entry name" value="AA_ABC_transptr_permease_3TM"/>
</dbReference>
<feature type="transmembrane region" description="Helical" evidence="9">
    <location>
        <begin position="317"/>
        <end position="343"/>
    </location>
</feature>
<evidence type="ECO:0000256" key="7">
    <source>
        <dbReference type="ARBA" id="ARBA00022989"/>
    </source>
</evidence>
<feature type="transmembrane region" description="Helical" evidence="9">
    <location>
        <begin position="71"/>
        <end position="100"/>
    </location>
</feature>
<dbReference type="AlphaFoldDB" id="A0A917EET8"/>
<dbReference type="GO" id="GO:0022857">
    <property type="term" value="F:transmembrane transporter activity"/>
    <property type="evidence" value="ECO:0007669"/>
    <property type="project" value="InterPro"/>
</dbReference>
<feature type="transmembrane region" description="Helical" evidence="9">
    <location>
        <begin position="12"/>
        <end position="34"/>
    </location>
</feature>
<feature type="transmembrane region" description="Helical" evidence="9">
    <location>
        <begin position="349"/>
        <end position="371"/>
    </location>
</feature>
<evidence type="ECO:0000256" key="5">
    <source>
        <dbReference type="ARBA" id="ARBA00022692"/>
    </source>
</evidence>
<evidence type="ECO:0000256" key="8">
    <source>
        <dbReference type="ARBA" id="ARBA00023136"/>
    </source>
</evidence>
<keyword evidence="7 9" id="KW-1133">Transmembrane helix</keyword>
<dbReference type="RefSeq" id="WP_188913566.1">
    <property type="nucleotide sequence ID" value="NZ_BMIQ01000016.1"/>
</dbReference>
<dbReference type="InterPro" id="IPR035906">
    <property type="entry name" value="MetI-like_sf"/>
</dbReference>
<dbReference type="GO" id="GO:0006865">
    <property type="term" value="P:amino acid transport"/>
    <property type="evidence" value="ECO:0007669"/>
    <property type="project" value="UniProtKB-KW"/>
</dbReference>
<feature type="domain" description="ABC transmembrane type-1" evidence="10">
    <location>
        <begin position="79"/>
        <end position="371"/>
    </location>
</feature>
<evidence type="ECO:0000259" key="10">
    <source>
        <dbReference type="PROSITE" id="PS50928"/>
    </source>
</evidence>
<evidence type="ECO:0000313" key="12">
    <source>
        <dbReference type="Proteomes" id="UP000644699"/>
    </source>
</evidence>
<keyword evidence="6" id="KW-0029">Amino-acid transport</keyword>
<sequence>MGSLLRNRKARAALLQILFVGTLLALLISAVLIAKQNLDAKGITSGFGFLEKATGWNVNFSLLPASSNDPYWWYFLIGITNTLFLGIVGLVCATIVGMVVGLARTSSNELAALLGRTYVDFFRNIPLILQVFFWYALITRLPTPREAHEAWGMALTNRGLYMPTLNVGSWAFIAFLVAGLAAFVAFVVLSLAEVPRHAVRALRTARWALPLALLVTGLLCLLLGRLPDFPFLDVPALQGLNIRGGLRVPPEFQALVIAIAIYGGSYIAEIVRGGFKAVGRGQVEAARSVGLSGWQTFVYVRLPLAMRAMLPILANQYVWLIKATTLGITVGFTDFFMIVALTINHSGQTIEAIAILMAGFLAINLSIAAIFNRINKAIALKGNQLRG</sequence>
<dbReference type="PROSITE" id="PS50928">
    <property type="entry name" value="ABC_TM1"/>
    <property type="match status" value="1"/>
</dbReference>
<evidence type="ECO:0000256" key="4">
    <source>
        <dbReference type="ARBA" id="ARBA00022475"/>
    </source>
</evidence>
<dbReference type="NCBIfam" id="TIGR01726">
    <property type="entry name" value="HEQRo_perm_3TM"/>
    <property type="match status" value="1"/>
</dbReference>
<dbReference type="PANTHER" id="PTHR30614:SF37">
    <property type="entry name" value="AMINO-ACID ABC TRANSPORTER PERMEASE PROTEIN YHDX-RELATED"/>
    <property type="match status" value="1"/>
</dbReference>
<keyword evidence="4" id="KW-1003">Cell membrane</keyword>
<dbReference type="InterPro" id="IPR043429">
    <property type="entry name" value="ArtM/GltK/GlnP/TcyL/YhdX-like"/>
</dbReference>
<organism evidence="11 12">
    <name type="scientific">Aureimonas endophytica</name>
    <dbReference type="NCBI Taxonomy" id="2027858"/>
    <lineage>
        <taxon>Bacteria</taxon>
        <taxon>Pseudomonadati</taxon>
        <taxon>Pseudomonadota</taxon>
        <taxon>Alphaproteobacteria</taxon>
        <taxon>Hyphomicrobiales</taxon>
        <taxon>Aurantimonadaceae</taxon>
        <taxon>Aureimonas</taxon>
    </lineage>
</organism>
<feature type="transmembrane region" description="Helical" evidence="9">
    <location>
        <begin position="252"/>
        <end position="271"/>
    </location>
</feature>
<dbReference type="PANTHER" id="PTHR30614">
    <property type="entry name" value="MEMBRANE COMPONENT OF AMINO ACID ABC TRANSPORTER"/>
    <property type="match status" value="1"/>
</dbReference>
<dbReference type="SUPFAM" id="SSF161098">
    <property type="entry name" value="MetI-like"/>
    <property type="match status" value="2"/>
</dbReference>
<keyword evidence="12" id="KW-1185">Reference proteome</keyword>
<reference evidence="11" key="1">
    <citation type="journal article" date="2014" name="Int. J. Syst. Evol. Microbiol.">
        <title>Complete genome sequence of Corynebacterium casei LMG S-19264T (=DSM 44701T), isolated from a smear-ripened cheese.</title>
        <authorList>
            <consortium name="US DOE Joint Genome Institute (JGI-PGF)"/>
            <person name="Walter F."/>
            <person name="Albersmeier A."/>
            <person name="Kalinowski J."/>
            <person name="Ruckert C."/>
        </authorList>
    </citation>
    <scope>NUCLEOTIDE SEQUENCE</scope>
    <source>
        <strain evidence="11">CGMCC 1.15367</strain>
    </source>
</reference>
<evidence type="ECO:0000256" key="6">
    <source>
        <dbReference type="ARBA" id="ARBA00022970"/>
    </source>
</evidence>
<dbReference type="Pfam" id="PF00528">
    <property type="entry name" value="BPD_transp_1"/>
    <property type="match status" value="1"/>
</dbReference>
<keyword evidence="8 9" id="KW-0472">Membrane</keyword>
<dbReference type="Gene3D" id="1.10.3720.10">
    <property type="entry name" value="MetI-like"/>
    <property type="match status" value="1"/>
</dbReference>
<comment type="subcellular location">
    <subcellularLocation>
        <location evidence="1">Cell inner membrane</location>
        <topology evidence="1">Multi-pass membrane protein</topology>
    </subcellularLocation>
    <subcellularLocation>
        <location evidence="9">Cell membrane</location>
        <topology evidence="9">Multi-pass membrane protein</topology>
    </subcellularLocation>
</comment>